<dbReference type="RefSeq" id="WP_210061258.1">
    <property type="nucleotide sequence ID" value="NZ_JAGGLJ010000012.1"/>
</dbReference>
<comment type="caution">
    <text evidence="1">The sequence shown here is derived from an EMBL/GenBank/DDBJ whole genome shotgun (WGS) entry which is preliminary data.</text>
</comment>
<reference evidence="1 2" key="1">
    <citation type="submission" date="2021-03" db="EMBL/GenBank/DDBJ databases">
        <title>Genomic Encyclopedia of Type Strains, Phase IV (KMG-IV): sequencing the most valuable type-strain genomes for metagenomic binning, comparative biology and taxonomic classification.</title>
        <authorList>
            <person name="Goeker M."/>
        </authorList>
    </citation>
    <scope>NUCLEOTIDE SEQUENCE [LARGE SCALE GENOMIC DNA]</scope>
    <source>
        <strain evidence="1 2">DSM 27563</strain>
    </source>
</reference>
<proteinExistence type="predicted"/>
<sequence>MKIIEYKEGMKVDDVNKIYFFKTHDCGVCTGTLEKAKIILKDYDISMYLIQVEDNPKLRGEFLIFTGPTLLVMKDNAVIVKESGFVNFSNVERALDLIGVKKLD</sequence>
<dbReference type="InterPro" id="IPR036249">
    <property type="entry name" value="Thioredoxin-like_sf"/>
</dbReference>
<gene>
    <name evidence="1" type="ORF">J2Z71_001324</name>
</gene>
<dbReference type="Gene3D" id="3.40.30.10">
    <property type="entry name" value="Glutaredoxin"/>
    <property type="match status" value="1"/>
</dbReference>
<keyword evidence="2" id="KW-1185">Reference proteome</keyword>
<dbReference type="EMBL" id="JAGGLJ010000012">
    <property type="protein sequence ID" value="MBP2025777.1"/>
    <property type="molecule type" value="Genomic_DNA"/>
</dbReference>
<evidence type="ECO:0000313" key="2">
    <source>
        <dbReference type="Proteomes" id="UP001519306"/>
    </source>
</evidence>
<protein>
    <submittedName>
        <fullName evidence="1">Ni,Fe-hydrogenase III small subunit</fullName>
    </submittedName>
</protein>
<accession>A0ABS4KDD4</accession>
<dbReference type="Proteomes" id="UP001519306">
    <property type="component" value="Unassembled WGS sequence"/>
</dbReference>
<name>A0ABS4KDD4_9FIRM</name>
<organism evidence="1 2">
    <name type="scientific">Peptoniphilus stercorisuis</name>
    <dbReference type="NCBI Taxonomy" id="1436965"/>
    <lineage>
        <taxon>Bacteria</taxon>
        <taxon>Bacillati</taxon>
        <taxon>Bacillota</taxon>
        <taxon>Tissierellia</taxon>
        <taxon>Tissierellales</taxon>
        <taxon>Peptoniphilaceae</taxon>
        <taxon>Peptoniphilus</taxon>
    </lineage>
</organism>
<dbReference type="SUPFAM" id="SSF52833">
    <property type="entry name" value="Thioredoxin-like"/>
    <property type="match status" value="1"/>
</dbReference>
<evidence type="ECO:0000313" key="1">
    <source>
        <dbReference type="EMBL" id="MBP2025777.1"/>
    </source>
</evidence>